<keyword evidence="9" id="KW-0812">Transmembrane</keyword>
<keyword evidence="5 8" id="KW-0808">Transferase</keyword>
<evidence type="ECO:0000256" key="8">
    <source>
        <dbReference type="RuleBase" id="RU003802"/>
    </source>
</evidence>
<evidence type="ECO:0000256" key="2">
    <source>
        <dbReference type="ARBA" id="ARBA00005369"/>
    </source>
</evidence>
<evidence type="ECO:0000256" key="7">
    <source>
        <dbReference type="ARBA" id="ARBA00035815"/>
    </source>
</evidence>
<dbReference type="InterPro" id="IPR000682">
    <property type="entry name" value="PCMT"/>
</dbReference>
<evidence type="ECO:0000313" key="11">
    <source>
        <dbReference type="Proteomes" id="UP000694388"/>
    </source>
</evidence>
<accession>A0A8C4WVD7</accession>
<dbReference type="PANTHER" id="PTHR11579">
    <property type="entry name" value="PROTEIN-L-ISOASPARTATE O-METHYLTRANSFERASE"/>
    <property type="match status" value="1"/>
</dbReference>
<evidence type="ECO:0000256" key="4">
    <source>
        <dbReference type="ARBA" id="ARBA00022603"/>
    </source>
</evidence>
<keyword evidence="3" id="KW-0963">Cytoplasm</keyword>
<dbReference type="PANTHER" id="PTHR11579:SF0">
    <property type="entry name" value="PROTEIN-L-ISOASPARTATE(D-ASPARTATE) O-METHYLTRANSFERASE"/>
    <property type="match status" value="1"/>
</dbReference>
<evidence type="ECO:0000256" key="1">
    <source>
        <dbReference type="ARBA" id="ARBA00004496"/>
    </source>
</evidence>
<dbReference type="Pfam" id="PF01135">
    <property type="entry name" value="PCMT"/>
    <property type="match status" value="1"/>
</dbReference>
<dbReference type="OMA" id="QDSPCPI"/>
<dbReference type="InterPro" id="IPR029063">
    <property type="entry name" value="SAM-dependent_MTases_sf"/>
</dbReference>
<dbReference type="SUPFAM" id="SSF53335">
    <property type="entry name" value="S-adenosyl-L-methionine-dependent methyltransferases"/>
    <property type="match status" value="1"/>
</dbReference>
<proteinExistence type="inferred from homology"/>
<feature type="transmembrane region" description="Helical" evidence="9">
    <location>
        <begin position="16"/>
        <end position="37"/>
    </location>
</feature>
<comment type="catalytic activity">
    <reaction evidence="7">
        <text>[protein]-L-isoaspartate + S-adenosyl-L-methionine = [protein]-L-isoaspartate alpha-methyl ester + S-adenosyl-L-homocysteine</text>
        <dbReference type="Rhea" id="RHEA:12705"/>
        <dbReference type="Rhea" id="RHEA-COMP:12143"/>
        <dbReference type="Rhea" id="RHEA-COMP:12144"/>
        <dbReference type="ChEBI" id="CHEBI:57856"/>
        <dbReference type="ChEBI" id="CHEBI:59789"/>
        <dbReference type="ChEBI" id="CHEBI:90596"/>
        <dbReference type="ChEBI" id="CHEBI:90598"/>
        <dbReference type="EC" id="2.1.1.77"/>
    </reaction>
    <physiologicalReaction direction="left-to-right" evidence="7">
        <dbReference type="Rhea" id="RHEA:12706"/>
    </physiologicalReaction>
</comment>
<dbReference type="PROSITE" id="PS01279">
    <property type="entry name" value="PCMT"/>
    <property type="match status" value="1"/>
</dbReference>
<dbReference type="GO" id="GO:0032259">
    <property type="term" value="P:methylation"/>
    <property type="evidence" value="ECO:0007669"/>
    <property type="project" value="UniProtKB-KW"/>
</dbReference>
<organism evidence="10 11">
    <name type="scientific">Eptatretus burgeri</name>
    <name type="common">Inshore hagfish</name>
    <dbReference type="NCBI Taxonomy" id="7764"/>
    <lineage>
        <taxon>Eukaryota</taxon>
        <taxon>Metazoa</taxon>
        <taxon>Chordata</taxon>
        <taxon>Craniata</taxon>
        <taxon>Vertebrata</taxon>
        <taxon>Cyclostomata</taxon>
        <taxon>Myxini</taxon>
        <taxon>Myxiniformes</taxon>
        <taxon>Myxinidae</taxon>
        <taxon>Eptatretinae</taxon>
        <taxon>Eptatretus</taxon>
    </lineage>
</organism>
<dbReference type="Gene3D" id="3.40.50.150">
    <property type="entry name" value="Vaccinia Virus protein VP39"/>
    <property type="match status" value="1"/>
</dbReference>
<reference evidence="10" key="2">
    <citation type="submission" date="2025-09" db="UniProtKB">
        <authorList>
            <consortium name="Ensembl"/>
        </authorList>
    </citation>
    <scope>IDENTIFICATION</scope>
</reference>
<evidence type="ECO:0000256" key="5">
    <source>
        <dbReference type="ARBA" id="ARBA00022679"/>
    </source>
</evidence>
<keyword evidence="4 8" id="KW-0489">Methyltransferase</keyword>
<dbReference type="Proteomes" id="UP000694388">
    <property type="component" value="Unplaced"/>
</dbReference>
<dbReference type="GO" id="GO:0004719">
    <property type="term" value="F:protein-L-isoaspartate (D-aspartate) O-methyltransferase activity"/>
    <property type="evidence" value="ECO:0007669"/>
    <property type="project" value="UniProtKB-UniRule"/>
</dbReference>
<comment type="similarity">
    <text evidence="2 8">Belongs to the methyltransferase superfamily. L-isoaspartyl/D-aspartyl protein methyltransferase family.</text>
</comment>
<name>A0A8C4WVD7_EPTBU</name>
<evidence type="ECO:0000256" key="6">
    <source>
        <dbReference type="ARBA" id="ARBA00022691"/>
    </source>
</evidence>
<dbReference type="GO" id="GO:0005737">
    <property type="term" value="C:cytoplasm"/>
    <property type="evidence" value="ECO:0007669"/>
    <property type="project" value="UniProtKB-SubCell"/>
</dbReference>
<evidence type="ECO:0000313" key="10">
    <source>
        <dbReference type="Ensembl" id="ENSEBUP00000013194.1"/>
    </source>
</evidence>
<dbReference type="GeneTree" id="ENSGT00950000183032"/>
<dbReference type="EC" id="2.1.1.77" evidence="8"/>
<evidence type="ECO:0000256" key="3">
    <source>
        <dbReference type="ARBA" id="ARBA00022490"/>
    </source>
</evidence>
<reference evidence="10" key="1">
    <citation type="submission" date="2025-08" db="UniProtKB">
        <authorList>
            <consortium name="Ensembl"/>
        </authorList>
    </citation>
    <scope>IDENTIFICATION</scope>
</reference>
<keyword evidence="9" id="KW-0472">Membrane</keyword>
<dbReference type="Ensembl" id="ENSEBUT00000013770.1">
    <property type="protein sequence ID" value="ENSEBUP00000013194.1"/>
    <property type="gene ID" value="ENSEBUG00000008327.1"/>
</dbReference>
<evidence type="ECO:0000256" key="9">
    <source>
        <dbReference type="SAM" id="Phobius"/>
    </source>
</evidence>
<keyword evidence="6 8" id="KW-0949">S-adenosyl-L-methionine</keyword>
<sequence length="256" mass="27820">MIDTVLKDDWELKQTIALGTVAVVCLMLCGLFGHRWAMHGSGSQRRLVEQLQKRGILKSERVIFTMLATDRALYTDRSPYTDAPQPIGHKATISAPHMHAYTLELLADKLTDGASILDVGSGSGFLTACFARMVGSTGRVVGVEHLWRLVQRSTENVRRDDPNLLSNGCLRFVLGDGVLGWAEGAPYDAIHVGAAACKVPPKLVEQLSHGGRLLVPIGCPGRAQWLTQVDKKPDGSVSSRKITTVTFVPLTEGRHS</sequence>
<comment type="subcellular location">
    <subcellularLocation>
        <location evidence="1">Cytoplasm</location>
    </subcellularLocation>
</comment>
<dbReference type="AlphaFoldDB" id="A0A8C4WVD7"/>
<dbReference type="NCBIfam" id="TIGR00080">
    <property type="entry name" value="pimt"/>
    <property type="match status" value="1"/>
</dbReference>
<keyword evidence="9" id="KW-1133">Transmembrane helix</keyword>
<dbReference type="CDD" id="cd02440">
    <property type="entry name" value="AdoMet_MTases"/>
    <property type="match status" value="1"/>
</dbReference>
<keyword evidence="11" id="KW-1185">Reference proteome</keyword>
<protein>
    <recommendedName>
        <fullName evidence="8">Protein-L-isoaspartate O-methyltransferase</fullName>
        <ecNumber evidence="8">2.1.1.77</ecNumber>
    </recommendedName>
</protein>
<dbReference type="FunFam" id="3.40.50.150:FF:000027">
    <property type="entry name" value="Protein-L-isoaspartate O-methyltransferase"/>
    <property type="match status" value="1"/>
</dbReference>